<protein>
    <recommendedName>
        <fullName evidence="3">Integrase zinc-binding domain-containing protein</fullName>
    </recommendedName>
</protein>
<feature type="compositionally biased region" description="Basic and acidic residues" evidence="1">
    <location>
        <begin position="110"/>
        <end position="122"/>
    </location>
</feature>
<feature type="compositionally biased region" description="Polar residues" evidence="1">
    <location>
        <begin position="134"/>
        <end position="149"/>
    </location>
</feature>
<comment type="caution">
    <text evidence="4">The sequence shown here is derived from an EMBL/GenBank/DDBJ whole genome shotgun (WGS) entry which is preliminary data.</text>
</comment>
<name>A0A1Y2ARJ5_9TREE</name>
<dbReference type="OrthoDB" id="2574195at2759"/>
<dbReference type="InterPro" id="IPR041588">
    <property type="entry name" value="Integrase_H2C2"/>
</dbReference>
<proteinExistence type="predicted"/>
<evidence type="ECO:0000313" key="4">
    <source>
        <dbReference type="EMBL" id="ORY25171.1"/>
    </source>
</evidence>
<dbReference type="Pfam" id="PF17921">
    <property type="entry name" value="Integrase_H2C2"/>
    <property type="match status" value="1"/>
</dbReference>
<feature type="compositionally biased region" description="Low complexity" evidence="1">
    <location>
        <begin position="55"/>
        <end position="82"/>
    </location>
</feature>
<feature type="compositionally biased region" description="Low complexity" evidence="1">
    <location>
        <begin position="341"/>
        <end position="353"/>
    </location>
</feature>
<feature type="transmembrane region" description="Helical" evidence="2">
    <location>
        <begin position="591"/>
        <end position="612"/>
    </location>
</feature>
<accession>A0A1Y2ARJ5</accession>
<gene>
    <name evidence="4" type="ORF">BCR39DRAFT_561202</name>
</gene>
<feature type="transmembrane region" description="Helical" evidence="2">
    <location>
        <begin position="366"/>
        <end position="387"/>
    </location>
</feature>
<feature type="region of interest" description="Disordered" evidence="1">
    <location>
        <begin position="641"/>
        <end position="674"/>
    </location>
</feature>
<feature type="region of interest" description="Disordered" evidence="1">
    <location>
        <begin position="241"/>
        <end position="289"/>
    </location>
</feature>
<feature type="transmembrane region" description="Helical" evidence="2">
    <location>
        <begin position="465"/>
        <end position="488"/>
    </location>
</feature>
<dbReference type="Proteomes" id="UP000193986">
    <property type="component" value="Unassembled WGS sequence"/>
</dbReference>
<dbReference type="InParanoid" id="A0A1Y2ARJ5"/>
<feature type="region of interest" description="Disordered" evidence="1">
    <location>
        <begin position="1"/>
        <end position="163"/>
    </location>
</feature>
<feature type="compositionally biased region" description="Basic and acidic residues" evidence="1">
    <location>
        <begin position="87"/>
        <end position="100"/>
    </location>
</feature>
<feature type="compositionally biased region" description="Pro residues" evidence="1">
    <location>
        <begin position="45"/>
        <end position="54"/>
    </location>
</feature>
<feature type="transmembrane region" description="Helical" evidence="2">
    <location>
        <begin position="549"/>
        <end position="571"/>
    </location>
</feature>
<evidence type="ECO:0000256" key="1">
    <source>
        <dbReference type="SAM" id="MobiDB-lite"/>
    </source>
</evidence>
<evidence type="ECO:0000259" key="3">
    <source>
        <dbReference type="Pfam" id="PF17921"/>
    </source>
</evidence>
<feature type="region of interest" description="Disordered" evidence="1">
    <location>
        <begin position="329"/>
        <end position="354"/>
    </location>
</feature>
<dbReference type="EMBL" id="MCFC01000060">
    <property type="protein sequence ID" value="ORY25171.1"/>
    <property type="molecule type" value="Genomic_DNA"/>
</dbReference>
<feature type="domain" description="Integrase zinc-binding" evidence="3">
    <location>
        <begin position="736"/>
        <end position="788"/>
    </location>
</feature>
<evidence type="ECO:0000313" key="5">
    <source>
        <dbReference type="Proteomes" id="UP000193986"/>
    </source>
</evidence>
<feature type="compositionally biased region" description="Polar residues" evidence="1">
    <location>
        <begin position="1"/>
        <end position="26"/>
    </location>
</feature>
<reference evidence="4 5" key="1">
    <citation type="submission" date="2016-07" db="EMBL/GenBank/DDBJ databases">
        <title>Pervasive Adenine N6-methylation of Active Genes in Fungi.</title>
        <authorList>
            <consortium name="DOE Joint Genome Institute"/>
            <person name="Mondo S.J."/>
            <person name="Dannebaum R.O."/>
            <person name="Kuo R.C."/>
            <person name="Labutti K."/>
            <person name="Haridas S."/>
            <person name="Kuo A."/>
            <person name="Salamov A."/>
            <person name="Ahrendt S.R."/>
            <person name="Lipzen A."/>
            <person name="Sullivan W."/>
            <person name="Andreopoulos W.B."/>
            <person name="Clum A."/>
            <person name="Lindquist E."/>
            <person name="Daum C."/>
            <person name="Ramamoorthy G.K."/>
            <person name="Gryganskyi A."/>
            <person name="Culley D."/>
            <person name="Magnuson J.K."/>
            <person name="James T.Y."/>
            <person name="O'Malley M.A."/>
            <person name="Stajich J.E."/>
            <person name="Spatafora J.W."/>
            <person name="Visel A."/>
            <person name="Grigoriev I.V."/>
        </authorList>
    </citation>
    <scope>NUCLEOTIDE SEQUENCE [LARGE SCALE GENOMIC DNA]</scope>
    <source>
        <strain evidence="4 5">68-887.2</strain>
    </source>
</reference>
<sequence>MQRPSSFVQPRSSLPVSPSATRSRASSVFPYSLAREPSGYSAQPWLPPPPPLPQQPSRQQQPQHQHQQQRQQHQIRPQQPVPTTRYPHKEIDNPFDHPNDEGYESEERDEGFIAKERQERETPLYARSDWGDNDNPTGTAFESTWSQSSYGGGMTAPLPTSGKTRLGYVPQGERERQVGLESETIFGDDHVALREQEENKEGYNLEYDETGQMTQTAPLTSANGPTDPRYRTLRDSLIASPLPGQTRQRSTFHAQPTPGVWDHHKDESTWNQNQHPHGGEHPYGVNTFSDPHVIQQSQSQSQSSGGGIGSTNIMIPEEHERLGRMSVAPARYSLPPPPRPRSQSPNSNPDSNNTWRNNTVIQKYMAYRLFIIPALCLTGALISTLTLQTAQGGISAMMYVPEGAFEVDAAGGVAQLGLWGWCGSGTTSKCRGYMLGDFATSNNTYSIPGSPKLSTLSYLVISQTIFTWFLALHTLLTAFLHFYILFALSIPFDHFVSLPSIEAQVQAEVDLRVRCERFADLDVDGQGGNGNMGYVWAWWAWWAFRRGPVACVHSFLVFVMGLAAFATAMQFKEEIASATGSNGVTFGTGAFMSLVILLLNIDPLISTGHYLVTFSRTWRRFLDPPYPSATALLLPSSEAPLHHTRGSTGETFYRPRTVHPPPLADTEEPIPGSELDPETRRWLIAYPSDPELVPLLADLRSGKSNDDFLLSDVGLLYLRPEGDEPALLVPPAGIIRQEILEDIHLGTSDDDAHVGVDEMIRRVEEVFWWMTVEEDCLAYVSKCAHCAKDGELGTSLGIEEKSKSKSEAQKQTALPFTGVTDWTDDLGGHYTAGESTMAAEMAVAMRKAEEDAEKDRFNLG</sequence>
<evidence type="ECO:0000256" key="2">
    <source>
        <dbReference type="SAM" id="Phobius"/>
    </source>
</evidence>
<organism evidence="4 5">
    <name type="scientific">Naematelia encephala</name>
    <dbReference type="NCBI Taxonomy" id="71784"/>
    <lineage>
        <taxon>Eukaryota</taxon>
        <taxon>Fungi</taxon>
        <taxon>Dikarya</taxon>
        <taxon>Basidiomycota</taxon>
        <taxon>Agaricomycotina</taxon>
        <taxon>Tremellomycetes</taxon>
        <taxon>Tremellales</taxon>
        <taxon>Naemateliaceae</taxon>
        <taxon>Naematelia</taxon>
    </lineage>
</organism>
<keyword evidence="2" id="KW-0812">Transmembrane</keyword>
<keyword evidence="5" id="KW-1185">Reference proteome</keyword>
<feature type="compositionally biased region" description="Polar residues" evidence="1">
    <location>
        <begin position="243"/>
        <end position="254"/>
    </location>
</feature>
<dbReference type="Gene3D" id="1.10.340.70">
    <property type="match status" value="1"/>
</dbReference>
<dbReference type="AlphaFoldDB" id="A0A1Y2ARJ5"/>
<keyword evidence="2" id="KW-1133">Transmembrane helix</keyword>
<keyword evidence="2" id="KW-0472">Membrane</keyword>